<evidence type="ECO:0000256" key="6">
    <source>
        <dbReference type="ARBA" id="ARBA00022692"/>
    </source>
</evidence>
<comment type="similarity">
    <text evidence="3">Belongs to the peptidase M50B family.</text>
</comment>
<name>A0A9D5LZE5_9FIRM</name>
<dbReference type="GO" id="GO:0046872">
    <property type="term" value="F:metal ion binding"/>
    <property type="evidence" value="ECO:0007669"/>
    <property type="project" value="UniProtKB-KW"/>
</dbReference>
<evidence type="ECO:0000256" key="11">
    <source>
        <dbReference type="ARBA" id="ARBA00023049"/>
    </source>
</evidence>
<sequence length="228" mass="25368">MFLSLLRDSSLSIGEKLLYILVIAFCVLLSLSIHELCHGLVAYWMGDKTAKYSGRLSLNPLHHLDPFGALCLFLFGFGWAKPVPVNPWNFNNKKGGMVLTALGGPISNFLLAFLAQVGVAVLGNIRFASEASFSFQLANVCYMICYYLVMLNLGLGIFNLIPIPPLDGSKVLNAVLPARTYFKIMEYERFGFIALIILINLPFFNHLLMMIEQVVLAGYNNIIGIFIH</sequence>
<dbReference type="EMBL" id="JADCKB010000003">
    <property type="protein sequence ID" value="MBE5039321.1"/>
    <property type="molecule type" value="Genomic_DNA"/>
</dbReference>
<dbReference type="Pfam" id="PF02163">
    <property type="entry name" value="Peptidase_M50"/>
    <property type="match status" value="1"/>
</dbReference>
<dbReference type="GO" id="GO:0006508">
    <property type="term" value="P:proteolysis"/>
    <property type="evidence" value="ECO:0007669"/>
    <property type="project" value="UniProtKB-KW"/>
</dbReference>
<keyword evidence="7" id="KW-0479">Metal-binding</keyword>
<evidence type="ECO:0000256" key="13">
    <source>
        <dbReference type="SAM" id="Phobius"/>
    </source>
</evidence>
<evidence type="ECO:0000256" key="1">
    <source>
        <dbReference type="ARBA" id="ARBA00001947"/>
    </source>
</evidence>
<evidence type="ECO:0000256" key="3">
    <source>
        <dbReference type="ARBA" id="ARBA00007931"/>
    </source>
</evidence>
<dbReference type="GO" id="GO:0005886">
    <property type="term" value="C:plasma membrane"/>
    <property type="evidence" value="ECO:0007669"/>
    <property type="project" value="UniProtKB-SubCell"/>
</dbReference>
<keyword evidence="11" id="KW-0482">Metalloprotease</keyword>
<dbReference type="GO" id="GO:0008237">
    <property type="term" value="F:metallopeptidase activity"/>
    <property type="evidence" value="ECO:0007669"/>
    <property type="project" value="UniProtKB-KW"/>
</dbReference>
<feature type="domain" description="Peptidase M50" evidence="14">
    <location>
        <begin position="24"/>
        <end position="180"/>
    </location>
</feature>
<comment type="caution">
    <text evidence="15">The sequence shown here is derived from an EMBL/GenBank/DDBJ whole genome shotgun (WGS) entry which is preliminary data.</text>
</comment>
<keyword evidence="6 13" id="KW-0812">Transmembrane</keyword>
<proteinExistence type="inferred from homology"/>
<organism evidence="15 16">
    <name type="scientific">Ructibacterium gallinarum</name>
    <dbReference type="NCBI Taxonomy" id="2779355"/>
    <lineage>
        <taxon>Bacteria</taxon>
        <taxon>Bacillati</taxon>
        <taxon>Bacillota</taxon>
        <taxon>Clostridia</taxon>
        <taxon>Eubacteriales</taxon>
        <taxon>Oscillospiraceae</taxon>
        <taxon>Ructibacterium</taxon>
    </lineage>
</organism>
<keyword evidence="16" id="KW-1185">Reference proteome</keyword>
<evidence type="ECO:0000259" key="14">
    <source>
        <dbReference type="Pfam" id="PF02163"/>
    </source>
</evidence>
<feature type="transmembrane region" description="Helical" evidence="13">
    <location>
        <begin position="137"/>
        <end position="161"/>
    </location>
</feature>
<keyword evidence="10 13" id="KW-1133">Transmembrane helix</keyword>
<evidence type="ECO:0000256" key="2">
    <source>
        <dbReference type="ARBA" id="ARBA00004651"/>
    </source>
</evidence>
<evidence type="ECO:0000256" key="10">
    <source>
        <dbReference type="ARBA" id="ARBA00022989"/>
    </source>
</evidence>
<dbReference type="PANTHER" id="PTHR35864">
    <property type="entry name" value="ZINC METALLOPROTEASE MJ0611-RELATED"/>
    <property type="match status" value="1"/>
</dbReference>
<evidence type="ECO:0000256" key="8">
    <source>
        <dbReference type="ARBA" id="ARBA00022801"/>
    </source>
</evidence>
<reference evidence="15" key="1">
    <citation type="submission" date="2020-10" db="EMBL/GenBank/DDBJ databases">
        <title>ChiBAC.</title>
        <authorList>
            <person name="Zenner C."/>
            <person name="Hitch T.C.A."/>
            <person name="Clavel T."/>
        </authorList>
    </citation>
    <scope>NUCLEOTIDE SEQUENCE</scope>
    <source>
        <strain evidence="15">DSM 107454</strain>
    </source>
</reference>
<evidence type="ECO:0000313" key="15">
    <source>
        <dbReference type="EMBL" id="MBE5039321.1"/>
    </source>
</evidence>
<dbReference type="Proteomes" id="UP000806542">
    <property type="component" value="Unassembled WGS sequence"/>
</dbReference>
<gene>
    <name evidence="15" type="ORF">INF28_02415</name>
</gene>
<evidence type="ECO:0000313" key="16">
    <source>
        <dbReference type="Proteomes" id="UP000806542"/>
    </source>
</evidence>
<accession>A0A9D5LZE5</accession>
<evidence type="ECO:0000256" key="4">
    <source>
        <dbReference type="ARBA" id="ARBA00022475"/>
    </source>
</evidence>
<dbReference type="InterPro" id="IPR044537">
    <property type="entry name" value="Rip2-like"/>
</dbReference>
<dbReference type="AlphaFoldDB" id="A0A9D5LZE5"/>
<dbReference type="RefSeq" id="WP_226391882.1">
    <property type="nucleotide sequence ID" value="NZ_JADCKB010000003.1"/>
</dbReference>
<protein>
    <submittedName>
        <fullName evidence="15">Site-2 protease family protein</fullName>
    </submittedName>
</protein>
<keyword evidence="8" id="KW-0378">Hydrolase</keyword>
<evidence type="ECO:0000256" key="12">
    <source>
        <dbReference type="ARBA" id="ARBA00023136"/>
    </source>
</evidence>
<dbReference type="PANTHER" id="PTHR35864:SF1">
    <property type="entry name" value="ZINC METALLOPROTEASE YWHC-RELATED"/>
    <property type="match status" value="1"/>
</dbReference>
<dbReference type="InterPro" id="IPR052348">
    <property type="entry name" value="Metallopeptidase_M50B"/>
</dbReference>
<feature type="transmembrane region" description="Helical" evidence="13">
    <location>
        <begin position="105"/>
        <end position="125"/>
    </location>
</feature>
<dbReference type="InterPro" id="IPR008915">
    <property type="entry name" value="Peptidase_M50"/>
</dbReference>
<feature type="transmembrane region" description="Helical" evidence="13">
    <location>
        <begin position="190"/>
        <end position="208"/>
    </location>
</feature>
<comment type="cofactor">
    <cofactor evidence="1">
        <name>Zn(2+)</name>
        <dbReference type="ChEBI" id="CHEBI:29105"/>
    </cofactor>
</comment>
<keyword evidence="12 13" id="KW-0472">Membrane</keyword>
<keyword evidence="9" id="KW-0862">Zinc</keyword>
<keyword evidence="5 15" id="KW-0645">Protease</keyword>
<dbReference type="CDD" id="cd06158">
    <property type="entry name" value="S2P-M50_like_1"/>
    <property type="match status" value="1"/>
</dbReference>
<comment type="subcellular location">
    <subcellularLocation>
        <location evidence="2">Cell membrane</location>
        <topology evidence="2">Multi-pass membrane protein</topology>
    </subcellularLocation>
</comment>
<feature type="transmembrane region" description="Helical" evidence="13">
    <location>
        <begin position="20"/>
        <end position="46"/>
    </location>
</feature>
<evidence type="ECO:0000256" key="5">
    <source>
        <dbReference type="ARBA" id="ARBA00022670"/>
    </source>
</evidence>
<keyword evidence="4" id="KW-1003">Cell membrane</keyword>
<evidence type="ECO:0000256" key="7">
    <source>
        <dbReference type="ARBA" id="ARBA00022723"/>
    </source>
</evidence>
<evidence type="ECO:0000256" key="9">
    <source>
        <dbReference type="ARBA" id="ARBA00022833"/>
    </source>
</evidence>